<dbReference type="RefSeq" id="WP_051861382.1">
    <property type="nucleotide sequence ID" value="NZ_CAWLZI010000265.1"/>
</dbReference>
<name>A0A077PJZ3_XENBV</name>
<dbReference type="SMART" id="SM01236">
    <property type="entry name" value="Haem_oxygenase_2"/>
    <property type="match status" value="1"/>
</dbReference>
<dbReference type="EMBL" id="CBSY010000206">
    <property type="protein sequence ID" value="CDH20932.1"/>
    <property type="molecule type" value="Genomic_DNA"/>
</dbReference>
<comment type="caution">
    <text evidence="1">The sequence shown here is derived from an EMBL/GenBank/DDBJ whole genome shotgun (WGS) entry which is preliminary data.</text>
</comment>
<proteinExistence type="predicted"/>
<dbReference type="AlphaFoldDB" id="A0A077PJZ3"/>
<protein>
    <recommendedName>
        <fullName evidence="3">Iron-containing redox enzyme family protein</fullName>
    </recommendedName>
</protein>
<dbReference type="InterPro" id="IPR016084">
    <property type="entry name" value="Haem_Oase-like_multi-hlx"/>
</dbReference>
<accession>A0A077PJZ3</accession>
<gene>
    <name evidence="1" type="ORF">XBKQ1_2840015</name>
</gene>
<dbReference type="Gene3D" id="1.20.910.10">
    <property type="entry name" value="Heme oxygenase-like"/>
    <property type="match status" value="1"/>
</dbReference>
<evidence type="ECO:0000313" key="2">
    <source>
        <dbReference type="Proteomes" id="UP000028500"/>
    </source>
</evidence>
<sequence length="732" mass="84417">MTSLNIDGTTSLPQGRFHFSPDAQTKLQTRLATGSVNDFYLLFAEDLESEDQQLLALQLLETLLNSSVTKKERPLDSMQMLESYLTQAKETLQQRIKQFDLLEASERKLIFQQRALLSLLAGCWLDYVSQPATEPALIVCQLSGHNFQLKGHGEINNSQQQRRYRRFAELDIHIPGVYTLGVLSNLRTTELTVWQATFWLAISRLPASYLPEIIGFHYAYYSLGFDDALLGMAALISEQQLETLLDTYLSLCQNSPSGEADIQRLLRAISAFVTLELDHSAMLLELKNQLELRTLDDRMAEIIRRHMPFAGKQHQRIKVEQQSLPDWFDGDTPDITVFLMAFRRSPYLRQRSDGSGTCSFQKAIRFGGSMFGIFSREEAETMARWIKNARETDSEIELTSEMEAGAERASHWRVHCRSQSLDTLVNWQRAALPDDRELFFRLVNIERFANHLEAIKTQVSQTLQQAEILFTIGSQGRYTDASYFDFSPSALRMRTDEIYWDKLVQPYKRLTQIPDRESVIFNQKLMALGSMIDGAWAHKFGGTLRYHRDSDGMMLAIYADEMGLGDVKKNHITLILRVINSMGIQLPHIREKMFCQQDELPDTYAFSLHQLGMSLFPDTFYEELLGYNLGIEMLGLGEMRMHEIQKLRHYGFDTIYEEAHLTIDNFSAGHSRQSIDLIIAYLENLRAMLDEEELQHRWRRIWRGYASFAYFLETDLTKNHAVPSENYSELVI</sequence>
<reference evidence="1" key="1">
    <citation type="submission" date="2013-07" db="EMBL/GenBank/DDBJ databases">
        <title>Sub-species coevolution in mutualistic symbiosis.</title>
        <authorList>
            <person name="Murfin K."/>
            <person name="Klassen J."/>
            <person name="Lee M."/>
            <person name="Forst S."/>
            <person name="Stock P."/>
            <person name="Goodrich-Blair H."/>
        </authorList>
    </citation>
    <scope>NUCLEOTIDE SEQUENCE [LARGE SCALE GENOMIC DNA]</scope>
    <source>
        <strain evidence="1">Kraussei Quebec</strain>
    </source>
</reference>
<keyword evidence="2" id="KW-1185">Reference proteome</keyword>
<dbReference type="OrthoDB" id="6635957at2"/>
<dbReference type="Proteomes" id="UP000028500">
    <property type="component" value="Unassembled WGS sequence"/>
</dbReference>
<dbReference type="HOGENOM" id="CLU_023241_0_0_6"/>
<evidence type="ECO:0000313" key="1">
    <source>
        <dbReference type="EMBL" id="CDH20932.1"/>
    </source>
</evidence>
<evidence type="ECO:0008006" key="3">
    <source>
        <dbReference type="Google" id="ProtNLM"/>
    </source>
</evidence>
<organism evidence="1 2">
    <name type="scientific">Xenorhabdus bovienii str. kraussei Quebec</name>
    <dbReference type="NCBI Taxonomy" id="1398203"/>
    <lineage>
        <taxon>Bacteria</taxon>
        <taxon>Pseudomonadati</taxon>
        <taxon>Pseudomonadota</taxon>
        <taxon>Gammaproteobacteria</taxon>
        <taxon>Enterobacterales</taxon>
        <taxon>Morganellaceae</taxon>
        <taxon>Xenorhabdus</taxon>
    </lineage>
</organism>
<dbReference type="Pfam" id="PF14518">
    <property type="entry name" value="Haem_oxygenas_2"/>
    <property type="match status" value="1"/>
</dbReference>